<gene>
    <name evidence="3" type="ORF">VTJ83DRAFT_7361</name>
</gene>
<dbReference type="GeneID" id="98128819"/>
<feature type="region of interest" description="Disordered" evidence="1">
    <location>
        <begin position="526"/>
        <end position="551"/>
    </location>
</feature>
<reference evidence="3 4" key="1">
    <citation type="journal article" date="2024" name="Commun. Biol.">
        <title>Comparative genomic analysis of thermophilic fungi reveals convergent evolutionary adaptations and gene losses.</title>
        <authorList>
            <person name="Steindorff A.S."/>
            <person name="Aguilar-Pontes M.V."/>
            <person name="Robinson A.J."/>
            <person name="Andreopoulos B."/>
            <person name="LaButti K."/>
            <person name="Kuo A."/>
            <person name="Mondo S."/>
            <person name="Riley R."/>
            <person name="Otillar R."/>
            <person name="Haridas S."/>
            <person name="Lipzen A."/>
            <person name="Grimwood J."/>
            <person name="Schmutz J."/>
            <person name="Clum A."/>
            <person name="Reid I.D."/>
            <person name="Moisan M.C."/>
            <person name="Butler G."/>
            <person name="Nguyen T.T.M."/>
            <person name="Dewar K."/>
            <person name="Conant G."/>
            <person name="Drula E."/>
            <person name="Henrissat B."/>
            <person name="Hansel C."/>
            <person name="Singer S."/>
            <person name="Hutchinson M.I."/>
            <person name="de Vries R.P."/>
            <person name="Natvig D.O."/>
            <person name="Powell A.J."/>
            <person name="Tsang A."/>
            <person name="Grigoriev I.V."/>
        </authorList>
    </citation>
    <scope>NUCLEOTIDE SEQUENCE [LARGE SCALE GENOMIC DNA]</scope>
    <source>
        <strain evidence="3 4">ATCC 22073</strain>
    </source>
</reference>
<feature type="region of interest" description="Disordered" evidence="1">
    <location>
        <begin position="42"/>
        <end position="110"/>
    </location>
</feature>
<protein>
    <recommendedName>
        <fullName evidence="2">C2H2-type domain-containing protein</fullName>
    </recommendedName>
</protein>
<evidence type="ECO:0000313" key="4">
    <source>
        <dbReference type="Proteomes" id="UP001600064"/>
    </source>
</evidence>
<feature type="compositionally biased region" description="Pro residues" evidence="1">
    <location>
        <begin position="77"/>
        <end position="88"/>
    </location>
</feature>
<evidence type="ECO:0000259" key="2">
    <source>
        <dbReference type="SMART" id="SM00355"/>
    </source>
</evidence>
<keyword evidence="4" id="KW-1185">Reference proteome</keyword>
<feature type="compositionally biased region" description="Basic and acidic residues" evidence="1">
    <location>
        <begin position="208"/>
        <end position="217"/>
    </location>
</feature>
<dbReference type="PANTHER" id="PTHR23225:SF2">
    <property type="entry name" value="AT09679P-RELATED"/>
    <property type="match status" value="1"/>
</dbReference>
<feature type="compositionally biased region" description="Polar residues" evidence="1">
    <location>
        <begin position="42"/>
        <end position="55"/>
    </location>
</feature>
<organism evidence="3 4">
    <name type="scientific">Remersonia thermophila</name>
    <dbReference type="NCBI Taxonomy" id="72144"/>
    <lineage>
        <taxon>Eukaryota</taxon>
        <taxon>Fungi</taxon>
        <taxon>Dikarya</taxon>
        <taxon>Ascomycota</taxon>
        <taxon>Pezizomycotina</taxon>
        <taxon>Sordariomycetes</taxon>
        <taxon>Sordariomycetidae</taxon>
        <taxon>Sordariales</taxon>
        <taxon>Sordariales incertae sedis</taxon>
        <taxon>Remersonia</taxon>
    </lineage>
</organism>
<feature type="domain" description="C2H2-type" evidence="2">
    <location>
        <begin position="279"/>
        <end position="302"/>
    </location>
</feature>
<dbReference type="EMBL" id="JAZGUE010000007">
    <property type="protein sequence ID" value="KAL2264851.1"/>
    <property type="molecule type" value="Genomic_DNA"/>
</dbReference>
<sequence>MTDYSYLARETLFSFDDPFSHLATDSAMIIIDPILQGPSPTPSNISWALPQQPTKESPFDLAVSTHTPSRPLLGSPIEPPSARPPLSPPADTESYYDNHPTTPPDTALLSPYQRPLPLDARTHAMQFTQMGPGYVNPVDVNPGLLLDCEADNENAGFYQTPEYVSYDALHSHGMDPSQGAVPGFISPAGSPEEAASRYPALPNDDDDAFRKRAHDSDSDGDSQPAKRQRTAVRAHGRPRSTHGEKAVSTSARRIRTRPAAFGANGRDLIASTGSGRGTSACTFCNKTGFSKTDLEAHIKKQHRRFNCVFDFAGCKATFSSKNEWKRHTMTQHLLLHYWVCTEGACASSSQPATTAASNPPCSGAPTPFQNAPNGSIFNRKDLFTQHLKRMHAPKEPKDASWQNADCAGDLDAHSGVSPWSARLKRLQEDCKHPRCSLPTYMLCPVRRCATGPFRGPDAWNQRMEHVAKQHMERSEDGRGVVFGGDDDPTLVDWASRPDVAIIERAPEGSGRRWALRTPLVRGPGGNVVVTAPVAGTGRREEEEDAEGEEDD</sequence>
<proteinExistence type="predicted"/>
<dbReference type="InterPro" id="IPR013087">
    <property type="entry name" value="Znf_C2H2_type"/>
</dbReference>
<dbReference type="Gene3D" id="3.30.160.60">
    <property type="entry name" value="Classic Zinc Finger"/>
    <property type="match status" value="1"/>
</dbReference>
<accession>A0ABR4D3C3</accession>
<evidence type="ECO:0000313" key="3">
    <source>
        <dbReference type="EMBL" id="KAL2264851.1"/>
    </source>
</evidence>
<feature type="domain" description="C2H2-type" evidence="2">
    <location>
        <begin position="305"/>
        <end position="332"/>
    </location>
</feature>
<dbReference type="PANTHER" id="PTHR23225">
    <property type="entry name" value="ZINC FINGER PROTEIN"/>
    <property type="match status" value="1"/>
</dbReference>
<name>A0ABR4D3C3_9PEZI</name>
<feature type="compositionally biased region" description="Acidic residues" evidence="1">
    <location>
        <begin position="541"/>
        <end position="551"/>
    </location>
</feature>
<dbReference type="Proteomes" id="UP001600064">
    <property type="component" value="Unassembled WGS sequence"/>
</dbReference>
<comment type="caution">
    <text evidence="3">The sequence shown here is derived from an EMBL/GenBank/DDBJ whole genome shotgun (WGS) entry which is preliminary data.</text>
</comment>
<evidence type="ECO:0000256" key="1">
    <source>
        <dbReference type="SAM" id="MobiDB-lite"/>
    </source>
</evidence>
<feature type="region of interest" description="Disordered" evidence="1">
    <location>
        <begin position="177"/>
        <end position="251"/>
    </location>
</feature>
<dbReference type="InterPro" id="IPR039970">
    <property type="entry name" value="TF_Grauzone"/>
</dbReference>
<dbReference type="RefSeq" id="XP_070863578.1">
    <property type="nucleotide sequence ID" value="XM_071014175.1"/>
</dbReference>
<dbReference type="SMART" id="SM00355">
    <property type="entry name" value="ZnF_C2H2"/>
    <property type="match status" value="2"/>
</dbReference>
<feature type="compositionally biased region" description="Basic residues" evidence="1">
    <location>
        <begin position="226"/>
        <end position="240"/>
    </location>
</feature>